<evidence type="ECO:0000256" key="7">
    <source>
        <dbReference type="ARBA" id="ARBA00022618"/>
    </source>
</evidence>
<evidence type="ECO:0000256" key="1">
    <source>
        <dbReference type="ARBA" id="ARBA00004123"/>
    </source>
</evidence>
<evidence type="ECO:0000256" key="13">
    <source>
        <dbReference type="ARBA" id="ARBA00023212"/>
    </source>
</evidence>
<dbReference type="PANTHER" id="PTHR28216">
    <property type="entry name" value="DASH COMPLEX SUBUNIT DUO1"/>
    <property type="match status" value="1"/>
</dbReference>
<evidence type="ECO:0000256" key="6">
    <source>
        <dbReference type="ARBA" id="ARBA00022490"/>
    </source>
</evidence>
<evidence type="ECO:0000256" key="2">
    <source>
        <dbReference type="ARBA" id="ARBA00004186"/>
    </source>
</evidence>
<organism evidence="20 21">
    <name type="scientific">Amanita thiersii Skay4041</name>
    <dbReference type="NCBI Taxonomy" id="703135"/>
    <lineage>
        <taxon>Eukaryota</taxon>
        <taxon>Fungi</taxon>
        <taxon>Dikarya</taxon>
        <taxon>Basidiomycota</taxon>
        <taxon>Agaricomycotina</taxon>
        <taxon>Agaricomycetes</taxon>
        <taxon>Agaricomycetidae</taxon>
        <taxon>Agaricales</taxon>
        <taxon>Pluteineae</taxon>
        <taxon>Amanitaceae</taxon>
        <taxon>Amanita</taxon>
    </lineage>
</organism>
<feature type="compositionally biased region" description="Polar residues" evidence="19">
    <location>
        <begin position="15"/>
        <end position="33"/>
    </location>
</feature>
<feature type="compositionally biased region" description="Basic and acidic residues" evidence="19">
    <location>
        <begin position="200"/>
        <end position="231"/>
    </location>
</feature>
<accession>A0A2A9NV21</accession>
<evidence type="ECO:0000256" key="17">
    <source>
        <dbReference type="ARBA" id="ARBA00044152"/>
    </source>
</evidence>
<keyword evidence="14" id="KW-0539">Nucleus</keyword>
<proteinExistence type="inferred from homology"/>
<feature type="region of interest" description="Disordered" evidence="19">
    <location>
        <begin position="187"/>
        <end position="300"/>
    </location>
</feature>
<evidence type="ECO:0000256" key="4">
    <source>
        <dbReference type="ARBA" id="ARBA00005366"/>
    </source>
</evidence>
<dbReference type="InterPro" id="IPR013960">
    <property type="entry name" value="DASH_Duo1"/>
</dbReference>
<dbReference type="PANTHER" id="PTHR28216:SF1">
    <property type="entry name" value="DASH COMPLEX SUBUNIT DUO1"/>
    <property type="match status" value="1"/>
</dbReference>
<keyword evidence="15" id="KW-0131">Cell cycle</keyword>
<evidence type="ECO:0000256" key="10">
    <source>
        <dbReference type="ARBA" id="ARBA00022829"/>
    </source>
</evidence>
<evidence type="ECO:0000256" key="16">
    <source>
        <dbReference type="ARBA" id="ARBA00023328"/>
    </source>
</evidence>
<evidence type="ECO:0000256" key="19">
    <source>
        <dbReference type="SAM" id="MobiDB-lite"/>
    </source>
</evidence>
<keyword evidence="21" id="KW-1185">Reference proteome</keyword>
<keyword evidence="8" id="KW-0493">Microtubule</keyword>
<dbReference type="GO" id="GO:0005874">
    <property type="term" value="C:microtubule"/>
    <property type="evidence" value="ECO:0007669"/>
    <property type="project" value="UniProtKB-KW"/>
</dbReference>
<evidence type="ECO:0000256" key="8">
    <source>
        <dbReference type="ARBA" id="ARBA00022701"/>
    </source>
</evidence>
<evidence type="ECO:0000256" key="14">
    <source>
        <dbReference type="ARBA" id="ARBA00023242"/>
    </source>
</evidence>
<evidence type="ECO:0000313" key="21">
    <source>
        <dbReference type="Proteomes" id="UP000242287"/>
    </source>
</evidence>
<feature type="compositionally biased region" description="Low complexity" evidence="19">
    <location>
        <begin position="242"/>
        <end position="254"/>
    </location>
</feature>
<evidence type="ECO:0000256" key="9">
    <source>
        <dbReference type="ARBA" id="ARBA00022776"/>
    </source>
</evidence>
<gene>
    <name evidence="20" type="ORF">AMATHDRAFT_47021</name>
</gene>
<dbReference type="GO" id="GO:0051301">
    <property type="term" value="P:cell division"/>
    <property type="evidence" value="ECO:0007669"/>
    <property type="project" value="UniProtKB-KW"/>
</dbReference>
<dbReference type="STRING" id="703135.A0A2A9NV21"/>
<evidence type="ECO:0000256" key="12">
    <source>
        <dbReference type="ARBA" id="ARBA00023054"/>
    </source>
</evidence>
<keyword evidence="11" id="KW-0995">Kinetochore</keyword>
<evidence type="ECO:0000256" key="3">
    <source>
        <dbReference type="ARBA" id="ARBA00004629"/>
    </source>
</evidence>
<evidence type="ECO:0000256" key="18">
    <source>
        <dbReference type="ARBA" id="ARBA00044358"/>
    </source>
</evidence>
<dbReference type="OrthoDB" id="5599235at2759"/>
<keyword evidence="6" id="KW-0963">Cytoplasm</keyword>
<feature type="region of interest" description="Disordered" evidence="19">
    <location>
        <begin position="79"/>
        <end position="98"/>
    </location>
</feature>
<evidence type="ECO:0000256" key="15">
    <source>
        <dbReference type="ARBA" id="ARBA00023306"/>
    </source>
</evidence>
<keyword evidence="5" id="KW-0158">Chromosome</keyword>
<evidence type="ECO:0000256" key="5">
    <source>
        <dbReference type="ARBA" id="ARBA00022454"/>
    </source>
</evidence>
<dbReference type="Pfam" id="PF08651">
    <property type="entry name" value="DASH_Duo1"/>
    <property type="match status" value="1"/>
</dbReference>
<reference evidence="20 21" key="1">
    <citation type="submission" date="2014-02" db="EMBL/GenBank/DDBJ databases">
        <title>Transposable element dynamics among asymbiotic and ectomycorrhizal Amanita fungi.</title>
        <authorList>
            <consortium name="DOE Joint Genome Institute"/>
            <person name="Hess J."/>
            <person name="Skrede I."/>
            <person name="Wolfe B."/>
            <person name="LaButti K."/>
            <person name="Ohm R.A."/>
            <person name="Grigoriev I.V."/>
            <person name="Pringle A."/>
        </authorList>
    </citation>
    <scope>NUCLEOTIDE SEQUENCE [LARGE SCALE GENOMIC DNA]</scope>
    <source>
        <strain evidence="20 21">SKay4041</strain>
    </source>
</reference>
<keyword evidence="9" id="KW-0498">Mitosis</keyword>
<dbReference type="GO" id="GO:0000278">
    <property type="term" value="P:mitotic cell cycle"/>
    <property type="evidence" value="ECO:0007669"/>
    <property type="project" value="InterPro"/>
</dbReference>
<protein>
    <recommendedName>
        <fullName evidence="17">DASH complex subunit DUO1</fullName>
    </recommendedName>
    <alternativeName>
        <fullName evidence="18">Outer kinetochore protein DUO1</fullName>
    </alternativeName>
</protein>
<evidence type="ECO:0000256" key="11">
    <source>
        <dbReference type="ARBA" id="ARBA00022838"/>
    </source>
</evidence>
<dbReference type="AlphaFoldDB" id="A0A2A9NV21"/>
<keyword evidence="13" id="KW-0206">Cytoskeleton</keyword>
<feature type="region of interest" description="Disordered" evidence="19">
    <location>
        <begin position="1"/>
        <end position="33"/>
    </location>
</feature>
<dbReference type="GO" id="GO:0072686">
    <property type="term" value="C:mitotic spindle"/>
    <property type="evidence" value="ECO:0007669"/>
    <property type="project" value="InterPro"/>
</dbReference>
<keyword evidence="12" id="KW-0175">Coiled coil</keyword>
<dbReference type="GO" id="GO:0007059">
    <property type="term" value="P:chromosome segregation"/>
    <property type="evidence" value="ECO:0007669"/>
    <property type="project" value="UniProtKB-KW"/>
</dbReference>
<sequence>MYNSSHISNFDFPPATTSNLHSQSPLYAPSTPSVTRLDDLSLSDLSIMDRPPLFIYVQGEQQPFDEDEYKSDTSAMLHVESEQEEVDSRAKRRQESQLREEKLQSDLVVLKKLNAAFASFYQALEETGSANERVAAQLGQTDALLNKYINILSRSEDISRLILDEEWQGAEADEERWEREMREAKEKARREAEEQALAEQQERERRTREEQERLEREERERMEKERQERLAARGGVRGGRGTRAPARVPSSSSGGTLGRGRAPTTKVSQTAAAGTKRGTSSSGLHSSSSGTSIRGTIRRT</sequence>
<dbReference type="EMBL" id="KZ301987">
    <property type="protein sequence ID" value="PFH51503.1"/>
    <property type="molecule type" value="Genomic_DNA"/>
</dbReference>
<keyword evidence="7" id="KW-0132">Cell division</keyword>
<comment type="similarity">
    <text evidence="4">Belongs to the DASH complex DUO1 family.</text>
</comment>
<keyword evidence="16" id="KW-0137">Centromere</keyword>
<evidence type="ECO:0000313" key="20">
    <source>
        <dbReference type="EMBL" id="PFH51503.1"/>
    </source>
</evidence>
<name>A0A2A9NV21_9AGAR</name>
<dbReference type="GO" id="GO:0042729">
    <property type="term" value="C:DASH complex"/>
    <property type="evidence" value="ECO:0007669"/>
    <property type="project" value="InterPro"/>
</dbReference>
<keyword evidence="10" id="KW-0159">Chromosome partition</keyword>
<comment type="subcellular location">
    <subcellularLocation>
        <location evidence="3">Chromosome</location>
        <location evidence="3">Centromere</location>
        <location evidence="3">Kinetochore</location>
    </subcellularLocation>
    <subcellularLocation>
        <location evidence="2">Cytoplasm</location>
        <location evidence="2">Cytoskeleton</location>
        <location evidence="2">Spindle</location>
    </subcellularLocation>
    <subcellularLocation>
        <location evidence="1">Nucleus</location>
    </subcellularLocation>
</comment>
<dbReference type="Proteomes" id="UP000242287">
    <property type="component" value="Unassembled WGS sequence"/>
</dbReference>
<feature type="compositionally biased region" description="Low complexity" evidence="19">
    <location>
        <begin position="277"/>
        <end position="300"/>
    </location>
</feature>
<feature type="compositionally biased region" description="Basic and acidic residues" evidence="19">
    <location>
        <begin position="86"/>
        <end position="98"/>
    </location>
</feature>